<evidence type="ECO:0000259" key="2">
    <source>
        <dbReference type="Pfam" id="PF03781"/>
    </source>
</evidence>
<feature type="signal peptide" evidence="1">
    <location>
        <begin position="1"/>
        <end position="19"/>
    </location>
</feature>
<evidence type="ECO:0000256" key="1">
    <source>
        <dbReference type="SAM" id="SignalP"/>
    </source>
</evidence>
<dbReference type="EMBL" id="PFMR01000004">
    <property type="protein sequence ID" value="PIZ18303.1"/>
    <property type="molecule type" value="Genomic_DNA"/>
</dbReference>
<dbReference type="InterPro" id="IPR005534">
    <property type="entry name" value="Curli_assmbl/transp-comp_CsgG"/>
</dbReference>
<proteinExistence type="predicted"/>
<dbReference type="GO" id="GO:0030288">
    <property type="term" value="C:outer membrane-bounded periplasmic space"/>
    <property type="evidence" value="ECO:0007669"/>
    <property type="project" value="InterPro"/>
</dbReference>
<dbReference type="InterPro" id="IPR005532">
    <property type="entry name" value="SUMF_dom"/>
</dbReference>
<sequence>MKKAILVLFLVLYVGVSLAQQQGEQKTSVAVMNLESLEGISSGTAYILSNYLRTQMVNTNKFTIVTRENMDQIFKEQEFQMSGCTSQECIIQAGQLLGVRKMFAGSIGKIGLTYIIELKLIDVESGKIESAETEECAKCEEDALLVSLRNITSKITGAKIQTTSIINANAKKEQNFQNQIEGNIWKKDNSEMIFIPAGKFFMGSLEKEGNSNEHPQHEVYLDDYYIDKYEVTNEQFAKFLNEWGSDKDTNGLRMFYEYNLGIKKVGFGFLPSKGYEKYPVINVTWYGAKQYAEWSGKRLPTEAEWEKAARAGSVAKYSFGDSEALLEEHAWFSSNSSAL</sequence>
<reference evidence="4" key="1">
    <citation type="submission" date="2017-09" db="EMBL/GenBank/DDBJ databases">
        <title>Depth-based differentiation of microbial function through sediment-hosted aquifers and enrichment of novel symbionts in the deep terrestrial subsurface.</title>
        <authorList>
            <person name="Probst A.J."/>
            <person name="Ladd B."/>
            <person name="Jarett J.K."/>
            <person name="Geller-Mcgrath D.E."/>
            <person name="Sieber C.M.K."/>
            <person name="Emerson J.B."/>
            <person name="Anantharaman K."/>
            <person name="Thomas B.C."/>
            <person name="Malmstrom R."/>
            <person name="Stieglmeier M."/>
            <person name="Klingl A."/>
            <person name="Woyke T."/>
            <person name="Ryan C.M."/>
            <person name="Banfield J.F."/>
        </authorList>
    </citation>
    <scope>NUCLEOTIDE SEQUENCE [LARGE SCALE GENOMIC DNA]</scope>
</reference>
<evidence type="ECO:0000313" key="3">
    <source>
        <dbReference type="EMBL" id="PIZ18303.1"/>
    </source>
</evidence>
<dbReference type="Pfam" id="PF03783">
    <property type="entry name" value="CsgG"/>
    <property type="match status" value="1"/>
</dbReference>
<comment type="caution">
    <text evidence="3">The sequence shown here is derived from an EMBL/GenBank/DDBJ whole genome shotgun (WGS) entry which is preliminary data.</text>
</comment>
<keyword evidence="1" id="KW-0732">Signal</keyword>
<dbReference type="InterPro" id="IPR016187">
    <property type="entry name" value="CTDL_fold"/>
</dbReference>
<dbReference type="InterPro" id="IPR042095">
    <property type="entry name" value="SUMF_sf"/>
</dbReference>
<dbReference type="Gene3D" id="3.90.1580.10">
    <property type="entry name" value="paralog of FGE (formylglycine-generating enzyme)"/>
    <property type="match status" value="1"/>
</dbReference>
<organism evidence="3 4">
    <name type="scientific">Candidatus Desantisbacteria bacterium CG_4_10_14_0_8_um_filter_48_22</name>
    <dbReference type="NCBI Taxonomy" id="1974543"/>
    <lineage>
        <taxon>Bacteria</taxon>
        <taxon>Candidatus Desantisiibacteriota</taxon>
    </lineage>
</organism>
<feature type="chain" id="PRO_5014747209" description="Sulfatase-modifying factor enzyme-like domain-containing protein" evidence="1">
    <location>
        <begin position="20"/>
        <end position="339"/>
    </location>
</feature>
<dbReference type="PANTHER" id="PTHR23150">
    <property type="entry name" value="SULFATASE MODIFYING FACTOR 1, 2"/>
    <property type="match status" value="1"/>
</dbReference>
<dbReference type="PANTHER" id="PTHR23150:SF19">
    <property type="entry name" value="FORMYLGLYCINE-GENERATING ENZYME"/>
    <property type="match status" value="1"/>
</dbReference>
<accession>A0A2M7SG89</accession>
<protein>
    <recommendedName>
        <fullName evidence="2">Sulfatase-modifying factor enzyme-like domain-containing protein</fullName>
    </recommendedName>
</protein>
<feature type="domain" description="Sulfatase-modifying factor enzyme-like" evidence="2">
    <location>
        <begin position="189"/>
        <end position="324"/>
    </location>
</feature>
<dbReference type="Pfam" id="PF03781">
    <property type="entry name" value="FGE-sulfatase"/>
    <property type="match status" value="1"/>
</dbReference>
<dbReference type="InterPro" id="IPR051043">
    <property type="entry name" value="Sulfatase_Mod_Factor_Kinase"/>
</dbReference>
<dbReference type="SUPFAM" id="SSF56436">
    <property type="entry name" value="C-type lectin-like"/>
    <property type="match status" value="1"/>
</dbReference>
<dbReference type="AlphaFoldDB" id="A0A2M7SG89"/>
<dbReference type="Gene3D" id="3.40.50.10610">
    <property type="entry name" value="ABC-type transport auxiliary lipoprotein component"/>
    <property type="match status" value="1"/>
</dbReference>
<evidence type="ECO:0000313" key="4">
    <source>
        <dbReference type="Proteomes" id="UP000229307"/>
    </source>
</evidence>
<dbReference type="GO" id="GO:0120147">
    <property type="term" value="F:formylglycine-generating oxidase activity"/>
    <property type="evidence" value="ECO:0007669"/>
    <property type="project" value="TreeGrafter"/>
</dbReference>
<name>A0A2M7SG89_9BACT</name>
<gene>
    <name evidence="3" type="ORF">COY52_00150</name>
</gene>
<dbReference type="Proteomes" id="UP000229307">
    <property type="component" value="Unassembled WGS sequence"/>
</dbReference>